<accession>A0A7C9RXN3</accession>
<proteinExistence type="predicted"/>
<evidence type="ECO:0000313" key="2">
    <source>
        <dbReference type="Proteomes" id="UP000481360"/>
    </source>
</evidence>
<name>A0A7C9RXN3_9PSEU</name>
<reference evidence="1 2" key="1">
    <citation type="submission" date="2020-03" db="EMBL/GenBank/DDBJ databases">
        <title>Isolation and identification of active actinomycetes.</title>
        <authorList>
            <person name="Sun X."/>
        </authorList>
    </citation>
    <scope>NUCLEOTIDE SEQUENCE [LARGE SCALE GENOMIC DNA]</scope>
    <source>
        <strain evidence="1 2">NEAU-D13</strain>
    </source>
</reference>
<dbReference type="Proteomes" id="UP000481360">
    <property type="component" value="Unassembled WGS sequence"/>
</dbReference>
<evidence type="ECO:0000313" key="1">
    <source>
        <dbReference type="EMBL" id="NGY63142.1"/>
    </source>
</evidence>
<dbReference type="AlphaFoldDB" id="A0A7C9RXN3"/>
<dbReference type="EMBL" id="JAAMPJ010000009">
    <property type="protein sequence ID" value="NGY63142.1"/>
    <property type="molecule type" value="Genomic_DNA"/>
</dbReference>
<sequence>MKAVSSELSDLFYNTLLCEFTTIGRNGPVTTPMQHAWIAERGIFVLSSALGVRFKLDRLQHNRKVSLSFTEFTGSGLGTPDAVLVQGTAEVTKKASGVAGLEDFWASNLRKKPDQRTAAFDVGLREDDRRLFYLRARIEVVPERVFVLRGDAGAQEIEEVA</sequence>
<dbReference type="RefSeq" id="WP_166051269.1">
    <property type="nucleotide sequence ID" value="NZ_JAAMPJ010000009.1"/>
</dbReference>
<protein>
    <submittedName>
        <fullName evidence="1">Pyridoxamine 5'-phosphate oxidase</fullName>
    </submittedName>
</protein>
<dbReference type="Gene3D" id="2.30.110.10">
    <property type="entry name" value="Electron Transport, Fmn-binding Protein, Chain A"/>
    <property type="match status" value="1"/>
</dbReference>
<dbReference type="SUPFAM" id="SSF50475">
    <property type="entry name" value="FMN-binding split barrel"/>
    <property type="match status" value="1"/>
</dbReference>
<comment type="caution">
    <text evidence="1">The sequence shown here is derived from an EMBL/GenBank/DDBJ whole genome shotgun (WGS) entry which is preliminary data.</text>
</comment>
<keyword evidence="2" id="KW-1185">Reference proteome</keyword>
<gene>
    <name evidence="1" type="ORF">G7043_29910</name>
</gene>
<organism evidence="1 2">
    <name type="scientific">Lentzea alba</name>
    <dbReference type="NCBI Taxonomy" id="2714351"/>
    <lineage>
        <taxon>Bacteria</taxon>
        <taxon>Bacillati</taxon>
        <taxon>Actinomycetota</taxon>
        <taxon>Actinomycetes</taxon>
        <taxon>Pseudonocardiales</taxon>
        <taxon>Pseudonocardiaceae</taxon>
        <taxon>Lentzea</taxon>
    </lineage>
</organism>
<dbReference type="InterPro" id="IPR012349">
    <property type="entry name" value="Split_barrel_FMN-bd"/>
</dbReference>